<comment type="caution">
    <text evidence="1">The sequence shown here is derived from an EMBL/GenBank/DDBJ whole genome shotgun (WGS) entry which is preliminary data.</text>
</comment>
<keyword evidence="2" id="KW-1185">Reference proteome</keyword>
<dbReference type="SUPFAM" id="SSF69065">
    <property type="entry name" value="RNase III domain-like"/>
    <property type="match status" value="1"/>
</dbReference>
<dbReference type="OrthoDB" id="67027at2759"/>
<gene>
    <name evidence="1" type="ORF">DL764_004620</name>
</gene>
<reference evidence="1 2" key="1">
    <citation type="submission" date="2018-06" db="EMBL/GenBank/DDBJ databases">
        <title>Complete Genomes of Monosporascus.</title>
        <authorList>
            <person name="Robinson A.J."/>
            <person name="Natvig D.O."/>
        </authorList>
    </citation>
    <scope>NUCLEOTIDE SEQUENCE [LARGE SCALE GENOMIC DNA]</scope>
    <source>
        <strain evidence="1 2">CBS 110550</strain>
    </source>
</reference>
<dbReference type="EMBL" id="QJNU01000223">
    <property type="protein sequence ID" value="RYP04169.1"/>
    <property type="molecule type" value="Genomic_DNA"/>
</dbReference>
<accession>A0A4V1XAW5</accession>
<evidence type="ECO:0000313" key="1">
    <source>
        <dbReference type="EMBL" id="RYP04169.1"/>
    </source>
</evidence>
<dbReference type="Gene3D" id="1.10.1520.10">
    <property type="entry name" value="Ribonuclease III domain"/>
    <property type="match status" value="1"/>
</dbReference>
<evidence type="ECO:0008006" key="3">
    <source>
        <dbReference type="Google" id="ProtNLM"/>
    </source>
</evidence>
<dbReference type="Proteomes" id="UP000293360">
    <property type="component" value="Unassembled WGS sequence"/>
</dbReference>
<protein>
    <recommendedName>
        <fullName evidence="3">RNase III domain-containing protein</fullName>
    </recommendedName>
</protein>
<sequence>MNKATKLEAAQQAIGYRFNDPNLLWEALQASGSGIHSIDGRTVAEGNKQLALVGDKVLALHLALIGREQGERVEQINDRISARSRNTRLQEICDGSGLTACIHNNPSQGGVVQPRTKTAAVEAVVAAAHCDGGMQAAETVMRNLGIV</sequence>
<dbReference type="AlphaFoldDB" id="A0A4V1XAW5"/>
<dbReference type="GO" id="GO:0004525">
    <property type="term" value="F:ribonuclease III activity"/>
    <property type="evidence" value="ECO:0007669"/>
    <property type="project" value="InterPro"/>
</dbReference>
<dbReference type="InterPro" id="IPR036389">
    <property type="entry name" value="RNase_III_sf"/>
</dbReference>
<dbReference type="STRING" id="155417.A0A4V1XAW5"/>
<evidence type="ECO:0000313" key="2">
    <source>
        <dbReference type="Proteomes" id="UP000293360"/>
    </source>
</evidence>
<proteinExistence type="predicted"/>
<dbReference type="GO" id="GO:0006396">
    <property type="term" value="P:RNA processing"/>
    <property type="evidence" value="ECO:0007669"/>
    <property type="project" value="InterPro"/>
</dbReference>
<organism evidence="1 2">
    <name type="scientific">Monosporascus ibericus</name>
    <dbReference type="NCBI Taxonomy" id="155417"/>
    <lineage>
        <taxon>Eukaryota</taxon>
        <taxon>Fungi</taxon>
        <taxon>Dikarya</taxon>
        <taxon>Ascomycota</taxon>
        <taxon>Pezizomycotina</taxon>
        <taxon>Sordariomycetes</taxon>
        <taxon>Xylariomycetidae</taxon>
        <taxon>Xylariales</taxon>
        <taxon>Xylariales incertae sedis</taxon>
        <taxon>Monosporascus</taxon>
    </lineage>
</organism>
<name>A0A4V1XAW5_9PEZI</name>